<dbReference type="EMBL" id="BK016265">
    <property type="protein sequence ID" value="DAG06005.1"/>
    <property type="molecule type" value="Genomic_DNA"/>
</dbReference>
<name>A0A8S5VGW9_9CAUD</name>
<organism evidence="1">
    <name type="scientific">Myoviridae sp. ctkfK18</name>
    <dbReference type="NCBI Taxonomy" id="2825165"/>
    <lineage>
        <taxon>Viruses</taxon>
        <taxon>Duplodnaviria</taxon>
        <taxon>Heunggongvirae</taxon>
        <taxon>Uroviricota</taxon>
        <taxon>Caudoviricetes</taxon>
    </lineage>
</organism>
<proteinExistence type="predicted"/>
<accession>A0A8S5VGW9</accession>
<evidence type="ECO:0000313" key="1">
    <source>
        <dbReference type="EMBL" id="DAG06005.1"/>
    </source>
</evidence>
<protein>
    <submittedName>
        <fullName evidence="1">Uncharacterized protein</fullName>
    </submittedName>
</protein>
<reference evidence="1" key="1">
    <citation type="journal article" date="2021" name="Proc. Natl. Acad. Sci. U.S.A.">
        <title>A Catalog of Tens of Thousands of Viruses from Human Metagenomes Reveals Hidden Associations with Chronic Diseases.</title>
        <authorList>
            <person name="Tisza M.J."/>
            <person name="Buck C.B."/>
        </authorList>
    </citation>
    <scope>NUCLEOTIDE SEQUENCE</scope>
    <source>
        <strain evidence="1">CtkfK18</strain>
    </source>
</reference>
<sequence>MRISPKRLILSASDVINTINANIPKKLDLSFVNNVIKMDDLKLEFELMKTRNLPLLRSVYQAVERGDIVMCRADNVSSSIGFAFGVDKDTNTINKVFVNLVRYIKVSNGVDTEGNLNNKMEIIGGFEVLYNLLLSAYVALKTEKIFNSPTVVSSMCELYTDIFSQLISRGFANPIDGEKFRFIVKYFFFNGKVKPEDLAESTRYGIDKYRALEIKHGDFFSGRELSLEDLCNTIVAEFPPIAKTNLNIKDLIIAAITGLGDSGVYILDNMPYLVAVMVAKLRRGRMFNGYMLKMLERDQTILSKMYQAIG</sequence>